<proteinExistence type="predicted"/>
<accession>M5RLR1</accession>
<gene>
    <name evidence="2" type="ORF">RMSM_02809</name>
</gene>
<dbReference type="PATRIC" id="fig|1265738.3.peg.2815"/>
<evidence type="ECO:0000256" key="1">
    <source>
        <dbReference type="SAM" id="MobiDB-lite"/>
    </source>
</evidence>
<dbReference type="AlphaFoldDB" id="M5RLR1"/>
<protein>
    <submittedName>
        <fullName evidence="2">Uncharacterized protein</fullName>
    </submittedName>
</protein>
<comment type="caution">
    <text evidence="2">The sequence shown here is derived from an EMBL/GenBank/DDBJ whole genome shotgun (WGS) entry which is preliminary data.</text>
</comment>
<name>M5RLR1_9BACT</name>
<reference evidence="2 3" key="1">
    <citation type="journal article" date="2013" name="Mar. Genomics">
        <title>Expression of sulfatases in Rhodopirellula baltica and the diversity of sulfatases in the genus Rhodopirellula.</title>
        <authorList>
            <person name="Wegner C.E."/>
            <person name="Richter-Heitmann T."/>
            <person name="Klindworth A."/>
            <person name="Klockow C."/>
            <person name="Richter M."/>
            <person name="Achstetter T."/>
            <person name="Glockner F.O."/>
            <person name="Harder J."/>
        </authorList>
    </citation>
    <scope>NUCLEOTIDE SEQUENCE [LARGE SCALE GENOMIC DNA]</scope>
    <source>
        <strain evidence="2 3">SM1</strain>
    </source>
</reference>
<dbReference type="Proteomes" id="UP000011991">
    <property type="component" value="Unassembled WGS sequence"/>
</dbReference>
<sequence>MGRQSADIISENLPWNKRFAKSIVVDRIELTPRAQPIKEVRRMVWKSRTYSWLPRSADAHPASFRMPSATDGRPELMITTR</sequence>
<evidence type="ECO:0000313" key="3">
    <source>
        <dbReference type="Proteomes" id="UP000011991"/>
    </source>
</evidence>
<organism evidence="2 3">
    <name type="scientific">Rhodopirellula maiorica SM1</name>
    <dbReference type="NCBI Taxonomy" id="1265738"/>
    <lineage>
        <taxon>Bacteria</taxon>
        <taxon>Pseudomonadati</taxon>
        <taxon>Planctomycetota</taxon>
        <taxon>Planctomycetia</taxon>
        <taxon>Pirellulales</taxon>
        <taxon>Pirellulaceae</taxon>
        <taxon>Novipirellula</taxon>
    </lineage>
</organism>
<dbReference type="EMBL" id="ANOG01000396">
    <property type="protein sequence ID" value="EMI20263.1"/>
    <property type="molecule type" value="Genomic_DNA"/>
</dbReference>
<evidence type="ECO:0000313" key="2">
    <source>
        <dbReference type="EMBL" id="EMI20263.1"/>
    </source>
</evidence>
<feature type="region of interest" description="Disordered" evidence="1">
    <location>
        <begin position="61"/>
        <end position="81"/>
    </location>
</feature>
<keyword evidence="3" id="KW-1185">Reference proteome</keyword>